<dbReference type="GO" id="GO:0006412">
    <property type="term" value="P:translation"/>
    <property type="evidence" value="ECO:0007669"/>
    <property type="project" value="InterPro"/>
</dbReference>
<keyword evidence="5" id="KW-0687">Ribonucleoprotein</keyword>
<proteinExistence type="inferred from homology"/>
<keyword evidence="11" id="KW-1185">Reference proteome</keyword>
<dbReference type="Pfam" id="PF00338">
    <property type="entry name" value="Ribosomal_S10"/>
    <property type="match status" value="1"/>
</dbReference>
<evidence type="ECO:0000256" key="4">
    <source>
        <dbReference type="ARBA" id="ARBA00023128"/>
    </source>
</evidence>
<dbReference type="GO" id="GO:0003735">
    <property type="term" value="F:structural constituent of ribosome"/>
    <property type="evidence" value="ECO:0007669"/>
    <property type="project" value="InterPro"/>
</dbReference>
<dbReference type="OrthoDB" id="366214at2759"/>
<dbReference type="Gene3D" id="3.30.70.600">
    <property type="entry name" value="Ribosomal protein S10 domain"/>
    <property type="match status" value="1"/>
</dbReference>
<evidence type="ECO:0000256" key="1">
    <source>
        <dbReference type="ARBA" id="ARBA00004173"/>
    </source>
</evidence>
<name>A0A914B9C3_PATMI</name>
<keyword evidence="4" id="KW-0496">Mitochondrion</keyword>
<dbReference type="GeneID" id="119741154"/>
<keyword evidence="3" id="KW-0689">Ribosomal protein</keyword>
<evidence type="ECO:0000256" key="2">
    <source>
        <dbReference type="ARBA" id="ARBA00007102"/>
    </source>
</evidence>
<evidence type="ECO:0000256" key="6">
    <source>
        <dbReference type="ARBA" id="ARBA00035261"/>
    </source>
</evidence>
<evidence type="ECO:0000256" key="3">
    <source>
        <dbReference type="ARBA" id="ARBA00022980"/>
    </source>
</evidence>
<dbReference type="PANTHER" id="PTHR13334">
    <property type="entry name" value="MITOCHONDRIAL 28S RIBOSOMAL PROTEIN S10"/>
    <property type="match status" value="1"/>
</dbReference>
<comment type="subcellular location">
    <subcellularLocation>
        <location evidence="1">Mitochondrion</location>
    </subcellularLocation>
</comment>
<feature type="compositionally biased region" description="Acidic residues" evidence="8">
    <location>
        <begin position="249"/>
        <end position="258"/>
    </location>
</feature>
<dbReference type="PANTHER" id="PTHR13334:SF4">
    <property type="entry name" value="SMALL RIBOSOMAL SUBUNIT PROTEIN US10M"/>
    <property type="match status" value="1"/>
</dbReference>
<dbReference type="EnsemblMetazoa" id="XM_038216850.1">
    <property type="protein sequence ID" value="XP_038072778.1"/>
    <property type="gene ID" value="LOC119741154"/>
</dbReference>
<protein>
    <recommendedName>
        <fullName evidence="6">Small ribosomal subunit protein uS10m</fullName>
    </recommendedName>
    <alternativeName>
        <fullName evidence="7">28S ribosomal protein S10, mitochondrial</fullName>
    </alternativeName>
</protein>
<evidence type="ECO:0000313" key="10">
    <source>
        <dbReference type="EnsemblMetazoa" id="XP_038072778.1"/>
    </source>
</evidence>
<dbReference type="RefSeq" id="XP_038072778.1">
    <property type="nucleotide sequence ID" value="XM_038216850.1"/>
</dbReference>
<sequence>MAASMSALNVFCSLRKTSRIFHQVGLLQFTKSCHPALVLGLSTWCNFFQNNLSSTLHSRLYCTGQKSHLNNLPLPGSYCQTFHRALSTPTHQKASESTISEDKEEEELDTLYKSIELNVKGHDEAVLDSYEAFVSMAAKELGVTVQSISKPLRKIQRLTLLKSRHIYKKHRVQYEMRTHFRIIELKHVTGSSADVFLEYVERHLPEGVALKVTKSALGKMPDHLKSPPEEGNESSSSTSASSSSSSSSSEDEEDEHLR</sequence>
<dbReference type="HAMAP" id="MF_00508">
    <property type="entry name" value="Ribosomal_uS10"/>
    <property type="match status" value="1"/>
</dbReference>
<reference evidence="10" key="1">
    <citation type="submission" date="2022-11" db="UniProtKB">
        <authorList>
            <consortium name="EnsemblMetazoa"/>
        </authorList>
    </citation>
    <scope>IDENTIFICATION</scope>
</reference>
<feature type="domain" description="Small ribosomal subunit protein uS10" evidence="9">
    <location>
        <begin position="116"/>
        <end position="213"/>
    </location>
</feature>
<dbReference type="InterPro" id="IPR027486">
    <property type="entry name" value="Ribosomal_uS10_dom"/>
</dbReference>
<dbReference type="OMA" id="FRILEFK"/>
<feature type="compositionally biased region" description="Low complexity" evidence="8">
    <location>
        <begin position="233"/>
        <end position="248"/>
    </location>
</feature>
<organism evidence="10 11">
    <name type="scientific">Patiria miniata</name>
    <name type="common">Bat star</name>
    <name type="synonym">Asterina miniata</name>
    <dbReference type="NCBI Taxonomy" id="46514"/>
    <lineage>
        <taxon>Eukaryota</taxon>
        <taxon>Metazoa</taxon>
        <taxon>Echinodermata</taxon>
        <taxon>Eleutherozoa</taxon>
        <taxon>Asterozoa</taxon>
        <taxon>Asteroidea</taxon>
        <taxon>Valvatacea</taxon>
        <taxon>Valvatida</taxon>
        <taxon>Asterinidae</taxon>
        <taxon>Patiria</taxon>
    </lineage>
</organism>
<dbReference type="GO" id="GO:0005763">
    <property type="term" value="C:mitochondrial small ribosomal subunit"/>
    <property type="evidence" value="ECO:0007669"/>
    <property type="project" value="InterPro"/>
</dbReference>
<evidence type="ECO:0000256" key="7">
    <source>
        <dbReference type="ARBA" id="ARBA00035544"/>
    </source>
</evidence>
<evidence type="ECO:0000259" key="9">
    <source>
        <dbReference type="SMART" id="SM01403"/>
    </source>
</evidence>
<comment type="similarity">
    <text evidence="2">Belongs to the universal ribosomal protein uS10 family.</text>
</comment>
<dbReference type="InterPro" id="IPR040055">
    <property type="entry name" value="Ribosomal_uS10m"/>
</dbReference>
<evidence type="ECO:0000256" key="5">
    <source>
        <dbReference type="ARBA" id="ARBA00023274"/>
    </source>
</evidence>
<dbReference type="CTD" id="55173"/>
<dbReference type="Proteomes" id="UP000887568">
    <property type="component" value="Unplaced"/>
</dbReference>
<dbReference type="AlphaFoldDB" id="A0A914B9C3"/>
<dbReference type="SUPFAM" id="SSF54999">
    <property type="entry name" value="Ribosomal protein S10"/>
    <property type="match status" value="1"/>
</dbReference>
<dbReference type="SMART" id="SM01403">
    <property type="entry name" value="Ribosomal_S10"/>
    <property type="match status" value="1"/>
</dbReference>
<evidence type="ECO:0000256" key="8">
    <source>
        <dbReference type="SAM" id="MobiDB-lite"/>
    </source>
</evidence>
<dbReference type="InterPro" id="IPR036838">
    <property type="entry name" value="Ribosomal_uS10_dom_sf"/>
</dbReference>
<accession>A0A914B9C3</accession>
<dbReference type="InterPro" id="IPR001848">
    <property type="entry name" value="Ribosomal_uS10"/>
</dbReference>
<evidence type="ECO:0000313" key="11">
    <source>
        <dbReference type="Proteomes" id="UP000887568"/>
    </source>
</evidence>
<feature type="region of interest" description="Disordered" evidence="8">
    <location>
        <begin position="219"/>
        <end position="258"/>
    </location>
</feature>